<dbReference type="AlphaFoldDB" id="A0A8K0JJJ9"/>
<feature type="region of interest" description="Disordered" evidence="1">
    <location>
        <begin position="40"/>
        <end position="72"/>
    </location>
</feature>
<gene>
    <name evidence="3" type="ORF">FFLO_04368</name>
</gene>
<sequence length="157" mass="17585">MRFFQVAITGLLVAFVTSAAPTSFRPTKYVNQIDKYSTAVRSSDPSLDGPSEPNDPQYFAPFDGIDETEEMEDPPVYETNGLIPLEGYTLKEKRNSLFTIAKPIVALAGSSLAVDEQYHYQGKPILHEVLDRNMRAEGNSMSQSRARECSVRNQIYQ</sequence>
<protein>
    <submittedName>
        <fullName evidence="3">Uncharacterized protein</fullName>
    </submittedName>
</protein>
<keyword evidence="2" id="KW-0732">Signal</keyword>
<feature type="signal peptide" evidence="2">
    <location>
        <begin position="1"/>
        <end position="19"/>
    </location>
</feature>
<proteinExistence type="predicted"/>
<evidence type="ECO:0000256" key="2">
    <source>
        <dbReference type="SAM" id="SignalP"/>
    </source>
</evidence>
<evidence type="ECO:0000256" key="1">
    <source>
        <dbReference type="SAM" id="MobiDB-lite"/>
    </source>
</evidence>
<feature type="chain" id="PRO_5035440715" evidence="2">
    <location>
        <begin position="20"/>
        <end position="157"/>
    </location>
</feature>
<name>A0A8K0JJJ9_9TREE</name>
<comment type="caution">
    <text evidence="3">The sequence shown here is derived from an EMBL/GenBank/DDBJ whole genome shotgun (WGS) entry which is preliminary data.</text>
</comment>
<accession>A0A8K0JJJ9</accession>
<evidence type="ECO:0000313" key="3">
    <source>
        <dbReference type="EMBL" id="KAG7531371.1"/>
    </source>
</evidence>
<reference evidence="3" key="1">
    <citation type="submission" date="2020-04" db="EMBL/GenBank/DDBJ databases">
        <title>Analysis of mating type loci in Filobasidium floriforme.</title>
        <authorList>
            <person name="Nowrousian M."/>
        </authorList>
    </citation>
    <scope>NUCLEOTIDE SEQUENCE</scope>
    <source>
        <strain evidence="3">CBS 6242</strain>
    </source>
</reference>
<keyword evidence="4" id="KW-1185">Reference proteome</keyword>
<organism evidence="3 4">
    <name type="scientific">Filobasidium floriforme</name>
    <dbReference type="NCBI Taxonomy" id="5210"/>
    <lineage>
        <taxon>Eukaryota</taxon>
        <taxon>Fungi</taxon>
        <taxon>Dikarya</taxon>
        <taxon>Basidiomycota</taxon>
        <taxon>Agaricomycotina</taxon>
        <taxon>Tremellomycetes</taxon>
        <taxon>Filobasidiales</taxon>
        <taxon>Filobasidiaceae</taxon>
        <taxon>Filobasidium</taxon>
    </lineage>
</organism>
<dbReference type="EMBL" id="JABELV010000092">
    <property type="protein sequence ID" value="KAG7531371.1"/>
    <property type="molecule type" value="Genomic_DNA"/>
</dbReference>
<feature type="region of interest" description="Disordered" evidence="1">
    <location>
        <begin position="138"/>
        <end position="157"/>
    </location>
</feature>
<evidence type="ECO:0000313" key="4">
    <source>
        <dbReference type="Proteomes" id="UP000812966"/>
    </source>
</evidence>
<dbReference type="Proteomes" id="UP000812966">
    <property type="component" value="Unassembled WGS sequence"/>
</dbReference>